<accession>A0A075GEW9</accession>
<dbReference type="Gene3D" id="3.40.50.1010">
    <property type="entry name" value="5'-nuclease"/>
    <property type="match status" value="1"/>
</dbReference>
<dbReference type="AlphaFoldDB" id="A0A075GEW9"/>
<proteinExistence type="predicted"/>
<sequence length="123" mass="13731">MSKVLIDACGWTAIIEGGLNVDLAMADVIGTFEPVLLNRVLKELEMIQEKTTSPLLIDLLKSRSELIDGPEEANHPDDQLVIVASQENWPVLTVDRKLKQRLVEMNCSYIEVMSGQNLRLVSL</sequence>
<dbReference type="SUPFAM" id="SSF88723">
    <property type="entry name" value="PIN domain-like"/>
    <property type="match status" value="1"/>
</dbReference>
<dbReference type="InterPro" id="IPR041120">
    <property type="entry name" value="PIN_9"/>
</dbReference>
<protein>
    <recommendedName>
        <fullName evidence="1">VapC9 PIN-like domain-containing protein</fullName>
    </recommendedName>
</protein>
<evidence type="ECO:0000259" key="1">
    <source>
        <dbReference type="Pfam" id="PF18477"/>
    </source>
</evidence>
<evidence type="ECO:0000313" key="2">
    <source>
        <dbReference type="EMBL" id="AIF02279.1"/>
    </source>
</evidence>
<reference evidence="2" key="1">
    <citation type="journal article" date="2014" name="Genome Biol. Evol.">
        <title>Pangenome evidence for extensive interdomain horizontal transfer affecting lineage core and shell genes in uncultured planktonic thaumarchaeota and euryarchaeota.</title>
        <authorList>
            <person name="Deschamps P."/>
            <person name="Zivanovic Y."/>
            <person name="Moreira D."/>
            <person name="Rodriguez-Valera F."/>
            <person name="Lopez-Garcia P."/>
        </authorList>
    </citation>
    <scope>NUCLEOTIDE SEQUENCE</scope>
</reference>
<dbReference type="EMBL" id="KF900645">
    <property type="protein sequence ID" value="AIF02279.1"/>
    <property type="molecule type" value="Genomic_DNA"/>
</dbReference>
<dbReference type="InterPro" id="IPR029060">
    <property type="entry name" value="PIN-like_dom_sf"/>
</dbReference>
<organism evidence="2">
    <name type="scientific">uncultured marine group II/III euryarchaeote KM3_156_A06</name>
    <dbReference type="NCBI Taxonomy" id="1457899"/>
    <lineage>
        <taxon>Archaea</taxon>
        <taxon>Methanobacteriati</taxon>
        <taxon>Methanobacteriota</taxon>
        <taxon>environmental samples</taxon>
    </lineage>
</organism>
<name>A0A075GEW9_9EURY</name>
<dbReference type="Pfam" id="PF18477">
    <property type="entry name" value="PIN_9"/>
    <property type="match status" value="1"/>
</dbReference>
<feature type="domain" description="VapC9 PIN-like" evidence="1">
    <location>
        <begin position="5"/>
        <end position="111"/>
    </location>
</feature>